<accession>A0AAN6WIG5</accession>
<dbReference type="Proteomes" id="UP001302321">
    <property type="component" value="Unassembled WGS sequence"/>
</dbReference>
<dbReference type="EMBL" id="MU866095">
    <property type="protein sequence ID" value="KAK4180722.1"/>
    <property type="molecule type" value="Genomic_DNA"/>
</dbReference>
<keyword evidence="2" id="KW-1185">Reference proteome</keyword>
<dbReference type="AlphaFoldDB" id="A0AAN6WIG5"/>
<reference evidence="1" key="2">
    <citation type="submission" date="2023-05" db="EMBL/GenBank/DDBJ databases">
        <authorList>
            <consortium name="Lawrence Berkeley National Laboratory"/>
            <person name="Steindorff A."/>
            <person name="Hensen N."/>
            <person name="Bonometti L."/>
            <person name="Westerberg I."/>
            <person name="Brannstrom I.O."/>
            <person name="Guillou S."/>
            <person name="Cros-Aarteil S."/>
            <person name="Calhoun S."/>
            <person name="Haridas S."/>
            <person name="Kuo A."/>
            <person name="Mondo S."/>
            <person name="Pangilinan J."/>
            <person name="Riley R."/>
            <person name="Labutti K."/>
            <person name="Andreopoulos B."/>
            <person name="Lipzen A."/>
            <person name="Chen C."/>
            <person name="Yanf M."/>
            <person name="Daum C."/>
            <person name="Ng V."/>
            <person name="Clum A."/>
            <person name="Ohm R."/>
            <person name="Martin F."/>
            <person name="Silar P."/>
            <person name="Natvig D."/>
            <person name="Lalanne C."/>
            <person name="Gautier V."/>
            <person name="Ament-Velasquez S.L."/>
            <person name="Kruys A."/>
            <person name="Hutchinson M.I."/>
            <person name="Powell A.J."/>
            <person name="Barry K."/>
            <person name="Miller A.N."/>
            <person name="Grigoriev I.V."/>
            <person name="Debuchy R."/>
            <person name="Gladieux P."/>
            <person name="Thoren M.H."/>
            <person name="Johannesson H."/>
        </authorList>
    </citation>
    <scope>NUCLEOTIDE SEQUENCE</scope>
    <source>
        <strain evidence="1">CBS 892.96</strain>
    </source>
</reference>
<organism evidence="1 2">
    <name type="scientific">Triangularia setosa</name>
    <dbReference type="NCBI Taxonomy" id="2587417"/>
    <lineage>
        <taxon>Eukaryota</taxon>
        <taxon>Fungi</taxon>
        <taxon>Dikarya</taxon>
        <taxon>Ascomycota</taxon>
        <taxon>Pezizomycotina</taxon>
        <taxon>Sordariomycetes</taxon>
        <taxon>Sordariomycetidae</taxon>
        <taxon>Sordariales</taxon>
        <taxon>Podosporaceae</taxon>
        <taxon>Triangularia</taxon>
    </lineage>
</organism>
<feature type="non-terminal residue" evidence="1">
    <location>
        <position position="111"/>
    </location>
</feature>
<gene>
    <name evidence="1" type="ORF">QBC36DRAFT_143931</name>
</gene>
<reference evidence="1" key="1">
    <citation type="journal article" date="2023" name="Mol. Phylogenet. Evol.">
        <title>Genome-scale phylogeny and comparative genomics of the fungal order Sordariales.</title>
        <authorList>
            <person name="Hensen N."/>
            <person name="Bonometti L."/>
            <person name="Westerberg I."/>
            <person name="Brannstrom I.O."/>
            <person name="Guillou S."/>
            <person name="Cros-Aarteil S."/>
            <person name="Calhoun S."/>
            <person name="Haridas S."/>
            <person name="Kuo A."/>
            <person name="Mondo S."/>
            <person name="Pangilinan J."/>
            <person name="Riley R."/>
            <person name="LaButti K."/>
            <person name="Andreopoulos B."/>
            <person name="Lipzen A."/>
            <person name="Chen C."/>
            <person name="Yan M."/>
            <person name="Daum C."/>
            <person name="Ng V."/>
            <person name="Clum A."/>
            <person name="Steindorff A."/>
            <person name="Ohm R.A."/>
            <person name="Martin F."/>
            <person name="Silar P."/>
            <person name="Natvig D.O."/>
            <person name="Lalanne C."/>
            <person name="Gautier V."/>
            <person name="Ament-Velasquez S.L."/>
            <person name="Kruys A."/>
            <person name="Hutchinson M.I."/>
            <person name="Powell A.J."/>
            <person name="Barry K."/>
            <person name="Miller A.N."/>
            <person name="Grigoriev I.V."/>
            <person name="Debuchy R."/>
            <person name="Gladieux P."/>
            <person name="Hiltunen Thoren M."/>
            <person name="Johannesson H."/>
        </authorList>
    </citation>
    <scope>NUCLEOTIDE SEQUENCE</scope>
    <source>
        <strain evidence="1">CBS 892.96</strain>
    </source>
</reference>
<evidence type="ECO:0000313" key="1">
    <source>
        <dbReference type="EMBL" id="KAK4180722.1"/>
    </source>
</evidence>
<sequence length="111" mass="13124">MVELALKCYVHHRQRIVRRDEREFWDSHFMFGKLISQQKAVILRRPVRQTIVEDSIFFATYLNLYAADISFHQRAVHQTDVLGIHFATPRMIAESKRRVLTAACEIVNIVR</sequence>
<protein>
    <submittedName>
        <fullName evidence="1">Uncharacterized protein</fullName>
    </submittedName>
</protein>
<proteinExistence type="predicted"/>
<evidence type="ECO:0000313" key="2">
    <source>
        <dbReference type="Proteomes" id="UP001302321"/>
    </source>
</evidence>
<name>A0AAN6WIG5_9PEZI</name>
<comment type="caution">
    <text evidence="1">The sequence shown here is derived from an EMBL/GenBank/DDBJ whole genome shotgun (WGS) entry which is preliminary data.</text>
</comment>